<accession>B8I3Y4</accession>
<dbReference type="eggNOG" id="ENOG5033W6Y">
    <property type="taxonomic scope" value="Bacteria"/>
</dbReference>
<dbReference type="EMBL" id="CP001348">
    <property type="protein sequence ID" value="ACL76417.1"/>
    <property type="molecule type" value="Genomic_DNA"/>
</dbReference>
<name>B8I3Y4_RUMCH</name>
<gene>
    <name evidence="1" type="ordered locus">Ccel_2072</name>
</gene>
<dbReference type="HOGENOM" id="CLU_2104780_0_0_9"/>
<dbReference type="Proteomes" id="UP000001349">
    <property type="component" value="Chromosome"/>
</dbReference>
<dbReference type="KEGG" id="cce:Ccel_2072"/>
<proteinExistence type="predicted"/>
<evidence type="ECO:0000313" key="1">
    <source>
        <dbReference type="EMBL" id="ACL76417.1"/>
    </source>
</evidence>
<evidence type="ECO:0000313" key="2">
    <source>
        <dbReference type="Proteomes" id="UP000001349"/>
    </source>
</evidence>
<dbReference type="AlphaFoldDB" id="B8I3Y4"/>
<protein>
    <submittedName>
        <fullName evidence="1">Uncharacterized protein</fullName>
    </submittedName>
</protein>
<reference evidence="1 2" key="1">
    <citation type="submission" date="2009-01" db="EMBL/GenBank/DDBJ databases">
        <title>Complete sequence of Clostridium cellulolyticum H10.</title>
        <authorList>
            <consortium name="US DOE Joint Genome Institute"/>
            <person name="Lucas S."/>
            <person name="Copeland A."/>
            <person name="Lapidus A."/>
            <person name="Glavina del Rio T."/>
            <person name="Dalin E."/>
            <person name="Tice H."/>
            <person name="Bruce D."/>
            <person name="Goodwin L."/>
            <person name="Pitluck S."/>
            <person name="Chertkov O."/>
            <person name="Saunders E."/>
            <person name="Brettin T."/>
            <person name="Detter J.C."/>
            <person name="Han C."/>
            <person name="Larimer F."/>
            <person name="Land M."/>
            <person name="Hauser L."/>
            <person name="Kyrpides N."/>
            <person name="Ivanova N."/>
            <person name="Zhou J."/>
            <person name="Richardson P."/>
        </authorList>
    </citation>
    <scope>NUCLEOTIDE SEQUENCE [LARGE SCALE GENOMIC DNA]</scope>
    <source>
        <strain evidence="2">ATCC 35319 / DSM 5812 / JCM 6584 / H10</strain>
    </source>
</reference>
<dbReference type="STRING" id="394503.Ccel_2072"/>
<sequence>MNSLLFERDLLYPTQNIIDPGILHVKLLSPANSRIPVIIEPKSIHSAVDNIRTILDVLQKEIFDRVNIKISENTSVYLKLNEIDKHNCGGFECMQIVFKEDNDLTYIPADLEDIV</sequence>
<dbReference type="OrthoDB" id="1739522at2"/>
<dbReference type="RefSeq" id="WP_015925519.1">
    <property type="nucleotide sequence ID" value="NC_011898.1"/>
</dbReference>
<organism evidence="1 2">
    <name type="scientific">Ruminiclostridium cellulolyticum (strain ATCC 35319 / DSM 5812 / JCM 6584 / H10)</name>
    <name type="common">Clostridium cellulolyticum</name>
    <dbReference type="NCBI Taxonomy" id="394503"/>
    <lineage>
        <taxon>Bacteria</taxon>
        <taxon>Bacillati</taxon>
        <taxon>Bacillota</taxon>
        <taxon>Clostridia</taxon>
        <taxon>Eubacteriales</taxon>
        <taxon>Oscillospiraceae</taxon>
        <taxon>Ruminiclostridium</taxon>
    </lineage>
</organism>
<keyword evidence="2" id="KW-1185">Reference proteome</keyword>